<evidence type="ECO:0000313" key="3">
    <source>
        <dbReference type="Proteomes" id="UP000473470"/>
    </source>
</evidence>
<reference evidence="2 3" key="1">
    <citation type="submission" date="2019-09" db="EMBL/GenBank/DDBJ databases">
        <title>Draft genome sequences of 48 bacterial type strains from the CCUG.</title>
        <authorList>
            <person name="Tunovic T."/>
            <person name="Pineiro-Iglesias B."/>
            <person name="Unosson C."/>
            <person name="Inganas E."/>
            <person name="Ohlen M."/>
            <person name="Cardew S."/>
            <person name="Jensie-Markopoulos S."/>
            <person name="Salva-Serra F."/>
            <person name="Jaen-Luchoro D."/>
            <person name="Karlsson R."/>
            <person name="Svensson-Stadler L."/>
            <person name="Chun J."/>
            <person name="Moore E."/>
        </authorList>
    </citation>
    <scope>NUCLEOTIDE SEQUENCE [LARGE SCALE GENOMIC DNA]</scope>
    <source>
        <strain evidence="2 3">CCUG 65686</strain>
    </source>
</reference>
<accession>A0A3P0FRD8</accession>
<evidence type="ECO:0000313" key="2">
    <source>
        <dbReference type="EMBL" id="KAB0634663.1"/>
    </source>
</evidence>
<feature type="region of interest" description="Disordered" evidence="1">
    <location>
        <begin position="30"/>
        <end position="67"/>
    </location>
</feature>
<proteinExistence type="predicted"/>
<dbReference type="Proteomes" id="UP000473470">
    <property type="component" value="Unassembled WGS sequence"/>
</dbReference>
<protein>
    <submittedName>
        <fullName evidence="2">Uncharacterized protein</fullName>
    </submittedName>
</protein>
<comment type="caution">
    <text evidence="2">The sequence shown here is derived from an EMBL/GenBank/DDBJ whole genome shotgun (WGS) entry which is preliminary data.</text>
</comment>
<dbReference type="EMBL" id="VZOK01000048">
    <property type="protein sequence ID" value="KAB0634663.1"/>
    <property type="molecule type" value="Genomic_DNA"/>
</dbReference>
<dbReference type="AlphaFoldDB" id="A0A3P0FRD8"/>
<gene>
    <name evidence="2" type="ORF">F7R25_25760</name>
</gene>
<organism evidence="2 3">
    <name type="scientific">Burkholderia stagnalis</name>
    <dbReference type="NCBI Taxonomy" id="1503054"/>
    <lineage>
        <taxon>Bacteria</taxon>
        <taxon>Pseudomonadati</taxon>
        <taxon>Pseudomonadota</taxon>
        <taxon>Betaproteobacteria</taxon>
        <taxon>Burkholderiales</taxon>
        <taxon>Burkholderiaceae</taxon>
        <taxon>Burkholderia</taxon>
        <taxon>Burkholderia cepacia complex</taxon>
    </lineage>
</organism>
<evidence type="ECO:0000256" key="1">
    <source>
        <dbReference type="SAM" id="MobiDB-lite"/>
    </source>
</evidence>
<feature type="region of interest" description="Disordered" evidence="1">
    <location>
        <begin position="1"/>
        <end position="20"/>
    </location>
</feature>
<sequence>MQLGGIDRREIDSHEKHLPEGKCRRVPASIERTGGRMRGPPQLTSPFNAANDAARSSRAAFDHDSLP</sequence>
<feature type="compositionally biased region" description="Low complexity" evidence="1">
    <location>
        <begin position="47"/>
        <end position="59"/>
    </location>
</feature>
<name>A0A3P0FRD8_9BURK</name>